<keyword evidence="7" id="KW-0560">Oxidoreductase</keyword>
<evidence type="ECO:0000259" key="6">
    <source>
        <dbReference type="Pfam" id="PF00248"/>
    </source>
</evidence>
<dbReference type="PROSITE" id="PS00062">
    <property type="entry name" value="ALDOKETO_REDUCTASE_2"/>
    <property type="match status" value="1"/>
</dbReference>
<evidence type="ECO:0000256" key="3">
    <source>
        <dbReference type="PIRSR" id="PIRSR000097-1"/>
    </source>
</evidence>
<evidence type="ECO:0000313" key="7">
    <source>
        <dbReference type="EMBL" id="EEF51570.1"/>
    </source>
</evidence>
<accession>B9R9U3</accession>
<dbReference type="InterPro" id="IPR023210">
    <property type="entry name" value="NADP_OxRdtase_dom"/>
</dbReference>
<feature type="domain" description="NADP-dependent oxidoreductase" evidence="6">
    <location>
        <begin position="17"/>
        <end position="287"/>
    </location>
</feature>
<gene>
    <name evidence="7" type="ORF">RCOM_1500670</name>
</gene>
<organism evidence="7 8">
    <name type="scientific">Ricinus communis</name>
    <name type="common">Castor bean</name>
    <dbReference type="NCBI Taxonomy" id="3988"/>
    <lineage>
        <taxon>Eukaryota</taxon>
        <taxon>Viridiplantae</taxon>
        <taxon>Streptophyta</taxon>
        <taxon>Embryophyta</taxon>
        <taxon>Tracheophyta</taxon>
        <taxon>Spermatophyta</taxon>
        <taxon>Magnoliopsida</taxon>
        <taxon>eudicotyledons</taxon>
        <taxon>Gunneridae</taxon>
        <taxon>Pentapetalae</taxon>
        <taxon>rosids</taxon>
        <taxon>fabids</taxon>
        <taxon>Malpighiales</taxon>
        <taxon>Euphorbiaceae</taxon>
        <taxon>Acalyphoideae</taxon>
        <taxon>Acalypheae</taxon>
        <taxon>Ricinus</taxon>
    </lineage>
</organism>
<dbReference type="FunFam" id="3.20.20.100:FF:000013">
    <property type="entry name" value="NADPH-dependent codeinone reductase 1-1"/>
    <property type="match status" value="1"/>
</dbReference>
<dbReference type="FunCoup" id="B9R9U3">
    <property type="interactions" value="202"/>
</dbReference>
<feature type="binding site" evidence="4">
    <location>
        <position position="112"/>
    </location>
    <ligand>
        <name>substrate</name>
    </ligand>
</feature>
<dbReference type="Pfam" id="PF00248">
    <property type="entry name" value="Aldo_ket_red"/>
    <property type="match status" value="1"/>
</dbReference>
<dbReference type="InterPro" id="IPR020471">
    <property type="entry name" value="AKR"/>
</dbReference>
<dbReference type="EC" id="1.1.1.149" evidence="7"/>
<dbReference type="Proteomes" id="UP000008311">
    <property type="component" value="Unassembled WGS sequence"/>
</dbReference>
<dbReference type="EMBL" id="EQ973773">
    <property type="protein sequence ID" value="EEF51570.1"/>
    <property type="molecule type" value="Genomic_DNA"/>
</dbReference>
<proteinExistence type="inferred from homology"/>
<evidence type="ECO:0000256" key="1">
    <source>
        <dbReference type="ARBA" id="ARBA00007905"/>
    </source>
</evidence>
<keyword evidence="2" id="KW-0521">NADP</keyword>
<dbReference type="OrthoDB" id="416253at2759"/>
<dbReference type="GO" id="GO:0004032">
    <property type="term" value="F:aldose reductase (NADPH) activity"/>
    <property type="evidence" value="ECO:0000318"/>
    <property type="project" value="GO_Central"/>
</dbReference>
<dbReference type="PRINTS" id="PR00069">
    <property type="entry name" value="ALDKETRDTASE"/>
</dbReference>
<evidence type="ECO:0000256" key="5">
    <source>
        <dbReference type="PIRSR" id="PIRSR000097-3"/>
    </source>
</evidence>
<dbReference type="OMA" id="PRIHLGV"/>
<dbReference type="Gene3D" id="3.20.20.100">
    <property type="entry name" value="NADP-dependent oxidoreductase domain"/>
    <property type="match status" value="1"/>
</dbReference>
<dbReference type="GO" id="GO:0009821">
    <property type="term" value="P:alkaloid biosynthetic process"/>
    <property type="evidence" value="ECO:0007669"/>
    <property type="project" value="UniProtKB-ARBA"/>
</dbReference>
<dbReference type="SUPFAM" id="SSF51430">
    <property type="entry name" value="NAD(P)-linked oxidoreductase"/>
    <property type="match status" value="1"/>
</dbReference>
<evidence type="ECO:0000256" key="4">
    <source>
        <dbReference type="PIRSR" id="PIRSR000097-2"/>
    </source>
</evidence>
<reference evidence="8" key="1">
    <citation type="journal article" date="2010" name="Nat. Biotechnol.">
        <title>Draft genome sequence of the oilseed species Ricinus communis.</title>
        <authorList>
            <person name="Chan A.P."/>
            <person name="Crabtree J."/>
            <person name="Zhao Q."/>
            <person name="Lorenzi H."/>
            <person name="Orvis J."/>
            <person name="Puiu D."/>
            <person name="Melake-Berhan A."/>
            <person name="Jones K.M."/>
            <person name="Redman J."/>
            <person name="Chen G."/>
            <person name="Cahoon E.B."/>
            <person name="Gedil M."/>
            <person name="Stanke M."/>
            <person name="Haas B.J."/>
            <person name="Wortman J.R."/>
            <person name="Fraser-Liggett C.M."/>
            <person name="Ravel J."/>
            <person name="Rabinowicz P.D."/>
        </authorList>
    </citation>
    <scope>NUCLEOTIDE SEQUENCE [LARGE SCALE GENOMIC DNA]</scope>
    <source>
        <strain evidence="8">cv. Hale</strain>
    </source>
</reference>
<dbReference type="KEGG" id="rcu:8289615"/>
<feature type="site" description="Lowers pKa of active site Tyr" evidence="5">
    <location>
        <position position="81"/>
    </location>
</feature>
<dbReference type="InterPro" id="IPR018170">
    <property type="entry name" value="Aldo/ket_reductase_CS"/>
</dbReference>
<dbReference type="GO" id="GO:0005829">
    <property type="term" value="C:cytosol"/>
    <property type="evidence" value="ECO:0000318"/>
    <property type="project" value="GO_Central"/>
</dbReference>
<evidence type="ECO:0000256" key="2">
    <source>
        <dbReference type="ARBA" id="ARBA00022857"/>
    </source>
</evidence>
<protein>
    <submittedName>
        <fullName evidence="7">Aldo-keto reductase, putative</fullName>
        <ecNumber evidence="7">1.1.1.149</ecNumber>
    </submittedName>
</protein>
<dbReference type="GO" id="GO:0047006">
    <property type="term" value="F:17-alpha,20-alpha-dihydroxypregn-4-en-3-one dehydrogenase [NAD(P)+] activity"/>
    <property type="evidence" value="ECO:0007669"/>
    <property type="project" value="UniProtKB-EC"/>
</dbReference>
<keyword evidence="8" id="KW-1185">Reference proteome</keyword>
<dbReference type="PIRSF" id="PIRSF000097">
    <property type="entry name" value="AKR"/>
    <property type="match status" value="1"/>
</dbReference>
<comment type="similarity">
    <text evidence="1">Belongs to the aldo/keto reductase family.</text>
</comment>
<dbReference type="PROSITE" id="PS00798">
    <property type="entry name" value="ALDOKETO_REDUCTASE_1"/>
    <property type="match status" value="1"/>
</dbReference>
<dbReference type="PANTHER" id="PTHR11732">
    <property type="entry name" value="ALDO/KETO REDUCTASE"/>
    <property type="match status" value="1"/>
</dbReference>
<dbReference type="PROSITE" id="PS00063">
    <property type="entry name" value="ALDOKETO_REDUCTASE_3"/>
    <property type="match status" value="1"/>
</dbReference>
<dbReference type="STRING" id="3988.B9R9U3"/>
<name>B9R9U3_RICCO</name>
<dbReference type="AlphaFoldDB" id="B9R9U3"/>
<feature type="active site" description="Proton donor" evidence="3">
    <location>
        <position position="52"/>
    </location>
</feature>
<dbReference type="eggNOG" id="KOG1577">
    <property type="taxonomic scope" value="Eukaryota"/>
</dbReference>
<sequence>MKSNQVRLNCGITMPVLGLGTFTFQNDREKTQLAIHTALEMGYRHLDTAKVYGSEPAVGNVLREAILDQTVNRGDVFVTSKLWGSDHHDPVSALKQTLKNLGMEYLDMYLVHWPVKLKPWACYPVPQEEDFVECLDIESTWAGMERCLDLGLCRCIGVSNFSSNKIIQLMDFASVPPAVNQVEMHPMWKQSKLRGVCADYRIHVSAYSPLGGPGNSWGSTAVVDHPIMKSIAFKHKATPAQVALKWGSSKGSSMIVKSFNQKRMRENMEALNLKLDDQDIVDIDKMEERKIMRGEVYVNSTTSPYRTIIDLWDAEI</sequence>
<evidence type="ECO:0000313" key="8">
    <source>
        <dbReference type="Proteomes" id="UP000008311"/>
    </source>
</evidence>
<dbReference type="InterPro" id="IPR036812">
    <property type="entry name" value="NAD(P)_OxRdtase_dom_sf"/>
</dbReference>
<dbReference type="InParanoid" id="B9R9U3"/>